<dbReference type="OrthoDB" id="7200137at2"/>
<feature type="transmembrane region" description="Helical" evidence="1">
    <location>
        <begin position="169"/>
        <end position="188"/>
    </location>
</feature>
<dbReference type="RefSeq" id="WP_132877348.1">
    <property type="nucleotide sequence ID" value="NZ_SLXQ01000004.1"/>
</dbReference>
<feature type="transmembrane region" description="Helical" evidence="1">
    <location>
        <begin position="293"/>
        <end position="312"/>
    </location>
</feature>
<feature type="transmembrane region" description="Helical" evidence="1">
    <location>
        <begin position="361"/>
        <end position="380"/>
    </location>
</feature>
<feature type="transmembrane region" description="Helical" evidence="1">
    <location>
        <begin position="137"/>
        <end position="157"/>
    </location>
</feature>
<feature type="transmembrane region" description="Helical" evidence="1">
    <location>
        <begin position="231"/>
        <end position="255"/>
    </location>
</feature>
<reference evidence="2 3" key="1">
    <citation type="submission" date="2019-03" db="EMBL/GenBank/DDBJ databases">
        <title>Genomic Encyclopedia of Type Strains, Phase IV (KMG-IV): sequencing the most valuable type-strain genomes for metagenomic binning, comparative biology and taxonomic classification.</title>
        <authorList>
            <person name="Goeker M."/>
        </authorList>
    </citation>
    <scope>NUCLEOTIDE SEQUENCE [LARGE SCALE GENOMIC DNA]</scope>
    <source>
        <strain evidence="2 3">DSM 45765</strain>
    </source>
</reference>
<keyword evidence="1" id="KW-0812">Transmembrane</keyword>
<dbReference type="InterPro" id="IPR050327">
    <property type="entry name" value="Proton-linked_MCT"/>
</dbReference>
<evidence type="ECO:0000256" key="1">
    <source>
        <dbReference type="SAM" id="Phobius"/>
    </source>
</evidence>
<feature type="transmembrane region" description="Helical" evidence="1">
    <location>
        <begin position="318"/>
        <end position="340"/>
    </location>
</feature>
<dbReference type="AlphaFoldDB" id="A0A4R2QUJ0"/>
<dbReference type="EMBL" id="SLXQ01000004">
    <property type="protein sequence ID" value="TCP53640.1"/>
    <property type="molecule type" value="Genomic_DNA"/>
</dbReference>
<evidence type="ECO:0000313" key="2">
    <source>
        <dbReference type="EMBL" id="TCP53640.1"/>
    </source>
</evidence>
<dbReference type="Pfam" id="PF07690">
    <property type="entry name" value="MFS_1"/>
    <property type="match status" value="1"/>
</dbReference>
<dbReference type="Proteomes" id="UP000294911">
    <property type="component" value="Unassembled WGS sequence"/>
</dbReference>
<feature type="transmembrane region" description="Helical" evidence="1">
    <location>
        <begin position="261"/>
        <end position="281"/>
    </location>
</feature>
<proteinExistence type="predicted"/>
<feature type="transmembrane region" description="Helical" evidence="1">
    <location>
        <begin position="386"/>
        <end position="406"/>
    </location>
</feature>
<accession>A0A4R2QUJ0</accession>
<dbReference type="PANTHER" id="PTHR11360:SF284">
    <property type="entry name" value="EG:103B4.3 PROTEIN-RELATED"/>
    <property type="match status" value="1"/>
</dbReference>
<keyword evidence="1" id="KW-1133">Transmembrane helix</keyword>
<name>A0A4R2QUJ0_9PSEU</name>
<sequence length="418" mass="44227">MRRSGLFYGWYMVAGLSVTELVSWGVLIYAFSVFVVPMHIELGWSLGTLNAAYAVGIAVSGVVAMPVGRLLQARGARTLMTVGSVLTVLVLLGWSHVDSIAVFFGIFAVAGLAMAITLYEPAFAVTTAWFSAYRARAVLVLTVFGGLASVVFVPLTGWLIDILGWRDSLLVLAATVAVCCVPIHGLVLRRRPADLGLLPDGRRRERVDPVTARGDGSVARATAVRSASFRWFVLCMVAATASRVAISVILVAYLVDRGYPLGQASLLSGAVGLFQVCGRLLISWLRRYLPEHLASAILLCAQALALVVPMLTTGHGSGATVSIVVCVVLFGLGFGLPELLRGTLLAEYYGPRHFASINGTLAMFVIGARAGGPFLAGWVVTLVDSYLPVFLGAAFLAFVSAGALLASRRAVRTELGAP</sequence>
<dbReference type="GO" id="GO:0022857">
    <property type="term" value="F:transmembrane transporter activity"/>
    <property type="evidence" value="ECO:0007669"/>
    <property type="project" value="InterPro"/>
</dbReference>
<dbReference type="SUPFAM" id="SSF103473">
    <property type="entry name" value="MFS general substrate transporter"/>
    <property type="match status" value="1"/>
</dbReference>
<comment type="caution">
    <text evidence="2">The sequence shown here is derived from an EMBL/GenBank/DDBJ whole genome shotgun (WGS) entry which is preliminary data.</text>
</comment>
<feature type="transmembrane region" description="Helical" evidence="1">
    <location>
        <begin position="51"/>
        <end position="71"/>
    </location>
</feature>
<feature type="transmembrane region" description="Helical" evidence="1">
    <location>
        <begin position="78"/>
        <end position="94"/>
    </location>
</feature>
<protein>
    <submittedName>
        <fullName evidence="2">Sugar phosphate permease</fullName>
    </submittedName>
</protein>
<dbReference type="PANTHER" id="PTHR11360">
    <property type="entry name" value="MONOCARBOXYLATE TRANSPORTER"/>
    <property type="match status" value="1"/>
</dbReference>
<feature type="transmembrane region" description="Helical" evidence="1">
    <location>
        <begin position="100"/>
        <end position="125"/>
    </location>
</feature>
<dbReference type="InterPro" id="IPR036259">
    <property type="entry name" value="MFS_trans_sf"/>
</dbReference>
<gene>
    <name evidence="2" type="ORF">EV191_104207</name>
</gene>
<organism evidence="2 3">
    <name type="scientific">Tamaricihabitans halophyticus</name>
    <dbReference type="NCBI Taxonomy" id="1262583"/>
    <lineage>
        <taxon>Bacteria</taxon>
        <taxon>Bacillati</taxon>
        <taxon>Actinomycetota</taxon>
        <taxon>Actinomycetes</taxon>
        <taxon>Pseudonocardiales</taxon>
        <taxon>Pseudonocardiaceae</taxon>
        <taxon>Tamaricihabitans</taxon>
    </lineage>
</organism>
<evidence type="ECO:0000313" key="3">
    <source>
        <dbReference type="Proteomes" id="UP000294911"/>
    </source>
</evidence>
<dbReference type="InterPro" id="IPR011701">
    <property type="entry name" value="MFS"/>
</dbReference>
<feature type="transmembrane region" description="Helical" evidence="1">
    <location>
        <begin position="7"/>
        <end position="31"/>
    </location>
</feature>
<keyword evidence="1" id="KW-0472">Membrane</keyword>
<keyword evidence="3" id="KW-1185">Reference proteome</keyword>
<dbReference type="Gene3D" id="1.20.1250.20">
    <property type="entry name" value="MFS general substrate transporter like domains"/>
    <property type="match status" value="1"/>
</dbReference>